<dbReference type="InterPro" id="IPR036691">
    <property type="entry name" value="Endo/exonu/phosph_ase_sf"/>
</dbReference>
<dbReference type="Proteomes" id="UP000315636">
    <property type="component" value="Unassembled WGS sequence"/>
</dbReference>
<dbReference type="PANTHER" id="PTHR15822:SF23">
    <property type="entry name" value="ENDONUCLEASE_EXONUCLEASE_PHOSPHATASE FAMILY PROTEIN"/>
    <property type="match status" value="1"/>
</dbReference>
<evidence type="ECO:0000256" key="1">
    <source>
        <dbReference type="ARBA" id="ARBA00022801"/>
    </source>
</evidence>
<dbReference type="GO" id="GO:0016787">
    <property type="term" value="F:hydrolase activity"/>
    <property type="evidence" value="ECO:0007669"/>
    <property type="project" value="UniProtKB-KW"/>
</dbReference>
<evidence type="ECO:0000313" key="4">
    <source>
        <dbReference type="Proteomes" id="UP000315636"/>
    </source>
</evidence>
<dbReference type="InterPro" id="IPR051547">
    <property type="entry name" value="TDP2-like"/>
</dbReference>
<dbReference type="AlphaFoldDB" id="A0A521ACA4"/>
<accession>A0A521ACA4</accession>
<dbReference type="PANTHER" id="PTHR15822">
    <property type="entry name" value="TRAF AND TNF RECEPTOR-ASSOCIATED PROTEIN"/>
    <property type="match status" value="1"/>
</dbReference>
<sequence length="268" mass="30961">MKLLTLNCHSWQEENQIEKMKVLAETIKANDYDIIALQEVSQPIHETLQFDNMKKDNFALLLLAELQQLKAPPYHCIWDLSHIAYETYEEGVALLTKHPIQQKHSFFVSKSHEPHQWKTRRIVGADLRYFGETLSVYSCHLGWWDDPEEPFSHQAALLLQQINKENTVFLMGDFNNDANQTGEGYEYLLKQGLFDTYILANEKDCGTTVKGSIAGWHHNSKELRLDLILTNQPVPVRRSNVIFNGQHCKIISDHFGVEVEIILDIKVC</sequence>
<keyword evidence="4" id="KW-1185">Reference proteome</keyword>
<dbReference type="Gene3D" id="3.60.10.10">
    <property type="entry name" value="Endonuclease/exonuclease/phosphatase"/>
    <property type="match status" value="1"/>
</dbReference>
<dbReference type="SUPFAM" id="SSF56219">
    <property type="entry name" value="DNase I-like"/>
    <property type="match status" value="1"/>
</dbReference>
<feature type="domain" description="Endonuclease/exonuclease/phosphatase" evidence="2">
    <location>
        <begin position="19"/>
        <end position="254"/>
    </location>
</feature>
<organism evidence="3 4">
    <name type="scientific">Melghirimyces algeriensis</name>
    <dbReference type="NCBI Taxonomy" id="910412"/>
    <lineage>
        <taxon>Bacteria</taxon>
        <taxon>Bacillati</taxon>
        <taxon>Bacillota</taxon>
        <taxon>Bacilli</taxon>
        <taxon>Bacillales</taxon>
        <taxon>Thermoactinomycetaceae</taxon>
        <taxon>Melghirimyces</taxon>
    </lineage>
</organism>
<reference evidence="3 4" key="1">
    <citation type="submission" date="2017-05" db="EMBL/GenBank/DDBJ databases">
        <authorList>
            <person name="Varghese N."/>
            <person name="Submissions S."/>
        </authorList>
    </citation>
    <scope>NUCLEOTIDE SEQUENCE [LARGE SCALE GENOMIC DNA]</scope>
    <source>
        <strain evidence="3 4">DSM 45474</strain>
    </source>
</reference>
<keyword evidence="1" id="KW-0378">Hydrolase</keyword>
<evidence type="ECO:0000259" key="2">
    <source>
        <dbReference type="Pfam" id="PF03372"/>
    </source>
</evidence>
<dbReference type="OrthoDB" id="9812537at2"/>
<dbReference type="RefSeq" id="WP_142503769.1">
    <property type="nucleotide sequence ID" value="NZ_FXTI01000001.1"/>
</dbReference>
<gene>
    <name evidence="3" type="ORF">SAMN06264849_10150</name>
</gene>
<name>A0A521ACA4_9BACL</name>
<dbReference type="EMBL" id="FXTI01000001">
    <property type="protein sequence ID" value="SMO32401.1"/>
    <property type="molecule type" value="Genomic_DNA"/>
</dbReference>
<dbReference type="CDD" id="cd09079">
    <property type="entry name" value="RgfB-like"/>
    <property type="match status" value="1"/>
</dbReference>
<proteinExistence type="predicted"/>
<dbReference type="InterPro" id="IPR005135">
    <property type="entry name" value="Endo/exonuclease/phosphatase"/>
</dbReference>
<protein>
    <submittedName>
        <fullName evidence="3">Maltose 6'-phosphate phosphatase</fullName>
    </submittedName>
</protein>
<dbReference type="Pfam" id="PF03372">
    <property type="entry name" value="Exo_endo_phos"/>
    <property type="match status" value="1"/>
</dbReference>
<evidence type="ECO:0000313" key="3">
    <source>
        <dbReference type="EMBL" id="SMO32401.1"/>
    </source>
</evidence>